<protein>
    <recommendedName>
        <fullName evidence="2">Thioredoxin domain-containing protein</fullName>
    </recommendedName>
</protein>
<evidence type="ECO:0000313" key="1">
    <source>
        <dbReference type="EMBL" id="QHU22181.1"/>
    </source>
</evidence>
<evidence type="ECO:0008006" key="2">
    <source>
        <dbReference type="Google" id="ProtNLM"/>
    </source>
</evidence>
<reference evidence="1" key="1">
    <citation type="journal article" date="2020" name="Nature">
        <title>Giant virus diversity and host interactions through global metagenomics.</title>
        <authorList>
            <person name="Schulz F."/>
            <person name="Roux S."/>
            <person name="Paez-Espino D."/>
            <person name="Jungbluth S."/>
            <person name="Walsh D.A."/>
            <person name="Denef V.J."/>
            <person name="McMahon K.D."/>
            <person name="Konstantinidis K.T."/>
            <person name="Eloe-Fadrosh E.A."/>
            <person name="Kyrpides N.C."/>
            <person name="Woyke T."/>
        </authorList>
    </citation>
    <scope>NUCLEOTIDE SEQUENCE</scope>
    <source>
        <strain evidence="1">GVMAG-S-3300013286-35</strain>
    </source>
</reference>
<accession>A0A6C0KY54</accession>
<proteinExistence type="predicted"/>
<dbReference type="EMBL" id="MN740999">
    <property type="protein sequence ID" value="QHU22181.1"/>
    <property type="molecule type" value="Genomic_DNA"/>
</dbReference>
<sequence>MSLNPVFTESNTHRILQAAFRKHAHKIAVDAVYDVRRPSIDAFDEMNKFCRENHIRFETRVFNSETLVEDREYIEKLPAFQFYIFGDYEKTVYPTGAISVLKDMVLNLDKKPPQSVPWTFTIPKFTFFTRKRVAIVSASAPENTFE</sequence>
<name>A0A6C0KY54_9ZZZZ</name>
<organism evidence="1">
    <name type="scientific">viral metagenome</name>
    <dbReference type="NCBI Taxonomy" id="1070528"/>
    <lineage>
        <taxon>unclassified sequences</taxon>
        <taxon>metagenomes</taxon>
        <taxon>organismal metagenomes</taxon>
    </lineage>
</organism>
<dbReference type="AlphaFoldDB" id="A0A6C0KY54"/>